<keyword evidence="2 6" id="KW-0202">Cytokine</keyword>
<evidence type="ECO:0000313" key="9">
    <source>
        <dbReference type="Proteomes" id="UP000299084"/>
    </source>
</evidence>
<dbReference type="AlphaFoldDB" id="A0A5N4E9L5"/>
<evidence type="ECO:0000256" key="7">
    <source>
        <dbReference type="SAM" id="SignalP"/>
    </source>
</evidence>
<keyword evidence="9" id="KW-1185">Reference proteome</keyword>
<dbReference type="GO" id="GO:0005126">
    <property type="term" value="F:cytokine receptor binding"/>
    <property type="evidence" value="ECO:0007669"/>
    <property type="project" value="InterPro"/>
</dbReference>
<evidence type="ECO:0000256" key="2">
    <source>
        <dbReference type="ARBA" id="ARBA00022514"/>
    </source>
</evidence>
<dbReference type="Proteomes" id="UP000299084">
    <property type="component" value="Unassembled WGS sequence"/>
</dbReference>
<comment type="similarity">
    <text evidence="6">Belongs to the alpha/beta interferon family.</text>
</comment>
<keyword evidence="3" id="KW-0964">Secreted</keyword>
<organism evidence="8 9">
    <name type="scientific">Camelus dromedarius</name>
    <name type="common">Dromedary</name>
    <name type="synonym">Arabian camel</name>
    <dbReference type="NCBI Taxonomy" id="9838"/>
    <lineage>
        <taxon>Eukaryota</taxon>
        <taxon>Metazoa</taxon>
        <taxon>Chordata</taxon>
        <taxon>Craniata</taxon>
        <taxon>Vertebrata</taxon>
        <taxon>Euteleostomi</taxon>
        <taxon>Mammalia</taxon>
        <taxon>Eutheria</taxon>
        <taxon>Laurasiatheria</taxon>
        <taxon>Artiodactyla</taxon>
        <taxon>Tylopoda</taxon>
        <taxon>Camelidae</taxon>
        <taxon>Camelus</taxon>
    </lineage>
</organism>
<dbReference type="STRING" id="9838.ENSCDRP00005001894"/>
<dbReference type="InterPro" id="IPR009079">
    <property type="entry name" value="4_helix_cytokine-like_core"/>
</dbReference>
<evidence type="ECO:0000256" key="6">
    <source>
        <dbReference type="RuleBase" id="RU000436"/>
    </source>
</evidence>
<accession>A0A5N4E9L5</accession>
<dbReference type="GO" id="GO:0051607">
    <property type="term" value="P:defense response to virus"/>
    <property type="evidence" value="ECO:0007669"/>
    <property type="project" value="UniProtKB-KW"/>
</dbReference>
<evidence type="ECO:0000256" key="5">
    <source>
        <dbReference type="ARBA" id="ARBA00023157"/>
    </source>
</evidence>
<dbReference type="FunFam" id="1.20.1250.10:FF:000001">
    <property type="entry name" value="Interferon alpha"/>
    <property type="match status" value="1"/>
</dbReference>
<dbReference type="PRINTS" id="PR00266">
    <property type="entry name" value="INTERFERONAB"/>
</dbReference>
<gene>
    <name evidence="8" type="ORF">Cadr_000015577</name>
</gene>
<comment type="caution">
    <text evidence="8">The sequence shown here is derived from an EMBL/GenBank/DDBJ whole genome shotgun (WGS) entry which is preliminary data.</text>
</comment>
<dbReference type="OrthoDB" id="9702965at2759"/>
<dbReference type="Pfam" id="PF00143">
    <property type="entry name" value="Interferon"/>
    <property type="match status" value="1"/>
</dbReference>
<dbReference type="SMART" id="SM00076">
    <property type="entry name" value="IFabd"/>
    <property type="match status" value="1"/>
</dbReference>
<protein>
    <submittedName>
        <fullName evidence="8">Interferon alpha-14</fullName>
    </submittedName>
</protein>
<sequence length="185" mass="20788">MALPVSALLALVMLCSSVSCSLGCELLWSHGNPETDTLLKQMGRISIWSCLKDRTDFRFPETLVDGNQVEKTQAIDVMHKMLQQTFNLFSTSDAAAAWDKTLRKRFLAVLDLQLDGLEPCLSEEKKVGQSSLGSENSSLAVKSYFEGISLYLKEKKYSLCAWEVVRVEIRNRLVLVNKLIGKLRK</sequence>
<keyword evidence="4 6" id="KW-0051">Antiviral defense</keyword>
<dbReference type="KEGG" id="cdk:105095932"/>
<dbReference type="PANTHER" id="PTHR11691">
    <property type="entry name" value="TYPE I INTERFERON"/>
    <property type="match status" value="1"/>
</dbReference>
<dbReference type="PROSITE" id="PS00252">
    <property type="entry name" value="INTERFERON_A_B_D"/>
    <property type="match status" value="1"/>
</dbReference>
<keyword evidence="7" id="KW-0732">Signal</keyword>
<feature type="chain" id="PRO_5024427201" evidence="7">
    <location>
        <begin position="24"/>
        <end position="185"/>
    </location>
</feature>
<comment type="subcellular location">
    <subcellularLocation>
        <location evidence="1">Secreted</location>
    </subcellularLocation>
</comment>
<reference evidence="8 9" key="1">
    <citation type="journal article" date="2019" name="Mol. Ecol. Resour.">
        <title>Improving Illumina assemblies with Hi-C and long reads: an example with the North African dromedary.</title>
        <authorList>
            <person name="Elbers J.P."/>
            <person name="Rogers M.F."/>
            <person name="Perelman P.L."/>
            <person name="Proskuryakova A.A."/>
            <person name="Serdyukova N.A."/>
            <person name="Johnson W.E."/>
            <person name="Horin P."/>
            <person name="Corander J."/>
            <person name="Murphy D."/>
            <person name="Burger P.A."/>
        </authorList>
    </citation>
    <scope>NUCLEOTIDE SEQUENCE [LARGE SCALE GENOMIC DNA]</scope>
    <source>
        <strain evidence="8">Drom800</strain>
        <tissue evidence="8">Blood</tissue>
    </source>
</reference>
<evidence type="ECO:0000256" key="3">
    <source>
        <dbReference type="ARBA" id="ARBA00022525"/>
    </source>
</evidence>
<dbReference type="SUPFAM" id="SSF47266">
    <property type="entry name" value="4-helical cytokines"/>
    <property type="match status" value="1"/>
</dbReference>
<keyword evidence="5" id="KW-1015">Disulfide bond</keyword>
<feature type="signal peptide" evidence="7">
    <location>
        <begin position="1"/>
        <end position="23"/>
    </location>
</feature>
<dbReference type="PANTHER" id="PTHR11691:SF36">
    <property type="entry name" value="IFN-CHI1"/>
    <property type="match status" value="1"/>
</dbReference>
<dbReference type="EMBL" id="JWIN03000004">
    <property type="protein sequence ID" value="KAB1280067.1"/>
    <property type="molecule type" value="Genomic_DNA"/>
</dbReference>
<proteinExistence type="inferred from homology"/>
<evidence type="ECO:0000313" key="8">
    <source>
        <dbReference type="EMBL" id="KAB1280067.1"/>
    </source>
</evidence>
<evidence type="ECO:0000256" key="1">
    <source>
        <dbReference type="ARBA" id="ARBA00004613"/>
    </source>
</evidence>
<dbReference type="GO" id="GO:0005125">
    <property type="term" value="F:cytokine activity"/>
    <property type="evidence" value="ECO:0007669"/>
    <property type="project" value="UniProtKB-KW"/>
</dbReference>
<evidence type="ECO:0000256" key="4">
    <source>
        <dbReference type="ARBA" id="ARBA00023118"/>
    </source>
</evidence>
<dbReference type="InterPro" id="IPR000471">
    <property type="entry name" value="Interferon_alpha/beta/delta"/>
</dbReference>
<name>A0A5N4E9L5_CAMDR</name>
<dbReference type="Gene3D" id="1.20.1250.10">
    <property type="match status" value="1"/>
</dbReference>
<dbReference type="GO" id="GO:0005615">
    <property type="term" value="C:extracellular space"/>
    <property type="evidence" value="ECO:0007669"/>
    <property type="project" value="UniProtKB-KW"/>
</dbReference>